<evidence type="ECO:0000259" key="4">
    <source>
        <dbReference type="Pfam" id="PF03816"/>
    </source>
</evidence>
<name>A0ABT0ZVK7_9PSEU</name>
<dbReference type="PANTHER" id="PTHR33392">
    <property type="entry name" value="POLYISOPRENYL-TEICHOIC ACID--PEPTIDOGLYCAN TEICHOIC ACID TRANSFERASE TAGU"/>
    <property type="match status" value="1"/>
</dbReference>
<evidence type="ECO:0000256" key="1">
    <source>
        <dbReference type="ARBA" id="ARBA00006068"/>
    </source>
</evidence>
<proteinExistence type="inferred from homology"/>
<evidence type="ECO:0000256" key="3">
    <source>
        <dbReference type="SAM" id="Phobius"/>
    </source>
</evidence>
<dbReference type="InterPro" id="IPR004474">
    <property type="entry name" value="LytR_CpsA_psr"/>
</dbReference>
<protein>
    <submittedName>
        <fullName evidence="6">LCP family protein</fullName>
    </submittedName>
</protein>
<comment type="similarity">
    <text evidence="1">Belongs to the LytR/CpsA/Psr (LCP) family.</text>
</comment>
<comment type="caution">
    <text evidence="6">The sequence shown here is derived from an EMBL/GenBank/DDBJ whole genome shotgun (WGS) entry which is preliminary data.</text>
</comment>
<feature type="domain" description="LytR/CpsA/Psr regulator C-terminal" evidence="5">
    <location>
        <begin position="436"/>
        <end position="516"/>
    </location>
</feature>
<dbReference type="InterPro" id="IPR027381">
    <property type="entry name" value="LytR/CpsA/Psr_C"/>
</dbReference>
<dbReference type="Gene3D" id="3.40.630.190">
    <property type="entry name" value="LCP protein"/>
    <property type="match status" value="1"/>
</dbReference>
<evidence type="ECO:0000313" key="6">
    <source>
        <dbReference type="EMBL" id="MCO1654748.1"/>
    </source>
</evidence>
<evidence type="ECO:0000259" key="5">
    <source>
        <dbReference type="Pfam" id="PF13399"/>
    </source>
</evidence>
<feature type="transmembrane region" description="Helical" evidence="3">
    <location>
        <begin position="79"/>
        <end position="101"/>
    </location>
</feature>
<gene>
    <name evidence="6" type="ORF">KDL28_06725</name>
</gene>
<feature type="domain" description="Cell envelope-related transcriptional attenuator" evidence="4">
    <location>
        <begin position="158"/>
        <end position="327"/>
    </location>
</feature>
<dbReference type="Gene3D" id="3.30.70.2390">
    <property type="match status" value="1"/>
</dbReference>
<organism evidence="6 7">
    <name type="scientific">Pseudonocardia humida</name>
    <dbReference type="NCBI Taxonomy" id="2800819"/>
    <lineage>
        <taxon>Bacteria</taxon>
        <taxon>Bacillati</taxon>
        <taxon>Actinomycetota</taxon>
        <taxon>Actinomycetes</taxon>
        <taxon>Pseudonocardiales</taxon>
        <taxon>Pseudonocardiaceae</taxon>
        <taxon>Pseudonocardia</taxon>
    </lineage>
</organism>
<reference evidence="6" key="1">
    <citation type="submission" date="2021-04" db="EMBL/GenBank/DDBJ databases">
        <title>Pseudonocardia sp. nov., isolated from sandy soil of mangrove forest.</title>
        <authorList>
            <person name="Zan Z."/>
            <person name="Huang R."/>
            <person name="Liu W."/>
        </authorList>
    </citation>
    <scope>NUCLEOTIDE SEQUENCE</scope>
    <source>
        <strain evidence="6">S2-4</strain>
    </source>
</reference>
<feature type="region of interest" description="Disordered" evidence="2">
    <location>
        <begin position="1"/>
        <end position="66"/>
    </location>
</feature>
<feature type="region of interest" description="Disordered" evidence="2">
    <location>
        <begin position="526"/>
        <end position="547"/>
    </location>
</feature>
<keyword evidence="7" id="KW-1185">Reference proteome</keyword>
<dbReference type="Proteomes" id="UP001165283">
    <property type="component" value="Unassembled WGS sequence"/>
</dbReference>
<evidence type="ECO:0000313" key="7">
    <source>
        <dbReference type="Proteomes" id="UP001165283"/>
    </source>
</evidence>
<keyword evidence="3" id="KW-1133">Transmembrane helix</keyword>
<keyword evidence="3" id="KW-0812">Transmembrane</keyword>
<evidence type="ECO:0000256" key="2">
    <source>
        <dbReference type="SAM" id="MobiDB-lite"/>
    </source>
</evidence>
<dbReference type="PANTHER" id="PTHR33392:SF6">
    <property type="entry name" value="POLYISOPRENYL-TEICHOIC ACID--PEPTIDOGLYCAN TEICHOIC ACID TRANSFERASE TAGU"/>
    <property type="match status" value="1"/>
</dbReference>
<accession>A0ABT0ZVK7</accession>
<dbReference type="InterPro" id="IPR050922">
    <property type="entry name" value="LytR/CpsA/Psr_CW_biosynth"/>
</dbReference>
<sequence length="547" mass="57341">MDGRGSPVRPDPRTRPVQGASGDPGERRDATAIRAELAARRRAGTSFSRPDGYRRPVAERSVSGAGPRRFDTGRIVHRLRIATVVLSVLIFAVTGVAWGFYRDVTAGITTTSAVGEGDGGDQNILLVGVDSRTDAQGNPLPPEVLRELNSGADTGVLNSDTIILLHVPEGGGAAVAFSIPRDSYVRIPGYRQDKINAAYPATKAMTAQDLVREGVTDRTRIDLESSEAGRRSLIESVEDLTGVVVDHYAEINLLGFYNLTTAIGGVDVCLNRAVDDHLSGARFPAGPQTISGRDALAFVRQRHGLPQGDLSRIRRQQAFLAAVADKILAGGTLTDPGKLGGLIDVVQRSVVIDAGWDLLGFARQATDLAGGDLEFVTIPTRGAETNDRGDVIVVDPDEVATFIEERSAALDAELTAPALPVAPAALDVIASRYVTDVRNGSDTVGLATDVAAHLRTLGFLPGTVDNTEPTERSVVRYTDPDSDAAQAVAEQLGDIATERSDEVPRGHLLVVAGDDFDARTVAATAAAADPTPSAGAGVTAAGPGCVD</sequence>
<keyword evidence="3" id="KW-0472">Membrane</keyword>
<dbReference type="NCBIfam" id="TIGR00350">
    <property type="entry name" value="lytR_cpsA_psr"/>
    <property type="match status" value="1"/>
</dbReference>
<dbReference type="Pfam" id="PF13399">
    <property type="entry name" value="LytR_C"/>
    <property type="match status" value="1"/>
</dbReference>
<dbReference type="EMBL" id="JAGSOV010000015">
    <property type="protein sequence ID" value="MCO1654748.1"/>
    <property type="molecule type" value="Genomic_DNA"/>
</dbReference>
<feature type="compositionally biased region" description="Low complexity" evidence="2">
    <location>
        <begin position="526"/>
        <end position="536"/>
    </location>
</feature>
<dbReference type="Pfam" id="PF03816">
    <property type="entry name" value="LytR_cpsA_psr"/>
    <property type="match status" value="1"/>
</dbReference>